<comment type="caution">
    <text evidence="2">The sequence shown here is derived from an EMBL/GenBank/DDBJ whole genome shotgun (WGS) entry which is preliminary data.</text>
</comment>
<proteinExistence type="predicted"/>
<dbReference type="PROSITE" id="PS50994">
    <property type="entry name" value="INTEGRASE"/>
    <property type="match status" value="1"/>
</dbReference>
<dbReference type="Pfam" id="PF13565">
    <property type="entry name" value="HTH_32"/>
    <property type="match status" value="1"/>
</dbReference>
<dbReference type="Pfam" id="PF00665">
    <property type="entry name" value="rve"/>
    <property type="match status" value="1"/>
</dbReference>
<dbReference type="PANTHER" id="PTHR35004">
    <property type="entry name" value="TRANSPOSASE RV3428C-RELATED"/>
    <property type="match status" value="1"/>
</dbReference>
<gene>
    <name evidence="2" type="ORF">B1806_16200</name>
</gene>
<dbReference type="InterPro" id="IPR036397">
    <property type="entry name" value="RNaseH_sf"/>
</dbReference>
<evidence type="ECO:0000259" key="1">
    <source>
        <dbReference type="PROSITE" id="PS50994"/>
    </source>
</evidence>
<name>A0A4S3KCP5_9GAMM</name>
<evidence type="ECO:0000313" key="3">
    <source>
        <dbReference type="Proteomes" id="UP000307749"/>
    </source>
</evidence>
<dbReference type="InterPro" id="IPR012337">
    <property type="entry name" value="RNaseH-like_sf"/>
</dbReference>
<feature type="domain" description="Integrase catalytic" evidence="1">
    <location>
        <begin position="142"/>
        <end position="321"/>
    </location>
</feature>
<dbReference type="RefSeq" id="WP_081126886.1">
    <property type="nucleotide sequence ID" value="NZ_LDOS01000002.1"/>
</dbReference>
<dbReference type="STRING" id="993689.GCA_002077135_01492"/>
<dbReference type="InterPro" id="IPR009057">
    <property type="entry name" value="Homeodomain-like_sf"/>
</dbReference>
<accession>A0A4S3KCP5</accession>
<dbReference type="SUPFAM" id="SSF53098">
    <property type="entry name" value="Ribonuclease H-like"/>
    <property type="match status" value="1"/>
</dbReference>
<dbReference type="GO" id="GO:0003676">
    <property type="term" value="F:nucleic acid binding"/>
    <property type="evidence" value="ECO:0007669"/>
    <property type="project" value="InterPro"/>
</dbReference>
<dbReference type="OrthoDB" id="9774685at2"/>
<dbReference type="SUPFAM" id="SSF46689">
    <property type="entry name" value="Homeodomain-like"/>
    <property type="match status" value="1"/>
</dbReference>
<dbReference type="Proteomes" id="UP000307749">
    <property type="component" value="Unassembled WGS sequence"/>
</dbReference>
<sequence>MNPIDPKALFRLSVLGPMVSREQLARGELQPLIRELAQREYAIPGTQRRHIGEKTIEAWYYAWRREGIAGLVPKARLDRGQSRISAPIQEAVLAAKRDNPRRSVRQIVRLLEAAGTVASASLSRSAVHRLLQQSGLSRLAGSASLPEEKRSFAAEFAGSVWYGDVMHGPRVSVKGQRRKTYLVSLIDDASRLVAHSAFCLGETALDVEGVLKQALLRRGVPIKLVVDNGAAYRANTLQGICARLGIHLIFCRPYAPEGKGKLERWHRTLRDQFLSELDERHIADLDDLNARLWAWLEQIYHRAAHAGLGGLTPLARYQRDLPRIRSLGAKAAGLDALFHHRIHRLVRKDGTVSYLGERFEVPYELSGKTVRLVVDPHTERVVGVEDEAGHSLGVATALDAMANIRRVRRKPEPAAAPGERTGPNLVEMAHAQYHGVKVNGVNDHGAKKGN</sequence>
<dbReference type="GO" id="GO:0015074">
    <property type="term" value="P:DNA integration"/>
    <property type="evidence" value="ECO:0007669"/>
    <property type="project" value="InterPro"/>
</dbReference>
<dbReference type="PANTHER" id="PTHR35004:SF6">
    <property type="entry name" value="TRANSPOSASE"/>
    <property type="match status" value="1"/>
</dbReference>
<reference evidence="2 3" key="1">
    <citation type="submission" date="2017-02" db="EMBL/GenBank/DDBJ databases">
        <title>Whole genome sequencing of Metallibacterium scheffleri DSM 24874 (T).</title>
        <authorList>
            <person name="Kumar S."/>
            <person name="Patil P."/>
            <person name="Patil P.B."/>
        </authorList>
    </citation>
    <scope>NUCLEOTIDE SEQUENCE [LARGE SCALE GENOMIC DNA]</scope>
    <source>
        <strain evidence="2 3">DSM 24874</strain>
    </source>
</reference>
<dbReference type="AlphaFoldDB" id="A0A4S3KCP5"/>
<organism evidence="2 3">
    <name type="scientific">Metallibacterium scheffleri</name>
    <dbReference type="NCBI Taxonomy" id="993689"/>
    <lineage>
        <taxon>Bacteria</taxon>
        <taxon>Pseudomonadati</taxon>
        <taxon>Pseudomonadota</taxon>
        <taxon>Gammaproteobacteria</taxon>
        <taxon>Lysobacterales</taxon>
        <taxon>Rhodanobacteraceae</taxon>
        <taxon>Metallibacterium</taxon>
    </lineage>
</organism>
<keyword evidence="3" id="KW-1185">Reference proteome</keyword>
<evidence type="ECO:0000313" key="2">
    <source>
        <dbReference type="EMBL" id="THD06225.1"/>
    </source>
</evidence>
<dbReference type="InterPro" id="IPR001584">
    <property type="entry name" value="Integrase_cat-core"/>
</dbReference>
<dbReference type="EMBL" id="MWQO01000095">
    <property type="protein sequence ID" value="THD06225.1"/>
    <property type="molecule type" value="Genomic_DNA"/>
</dbReference>
<protein>
    <submittedName>
        <fullName evidence="2">Integrase</fullName>
    </submittedName>
</protein>
<dbReference type="Gene3D" id="3.30.420.10">
    <property type="entry name" value="Ribonuclease H-like superfamily/Ribonuclease H"/>
    <property type="match status" value="1"/>
</dbReference>